<comment type="similarity">
    <text evidence="3">Belongs to the DHNA family.</text>
</comment>
<evidence type="ECO:0000259" key="9">
    <source>
        <dbReference type="SMART" id="SM00905"/>
    </source>
</evidence>
<dbReference type="InterPro" id="IPR006157">
    <property type="entry name" value="FolB_dom"/>
</dbReference>
<dbReference type="EC" id="4.1.2.25" evidence="4"/>
<dbReference type="GO" id="GO:0016853">
    <property type="term" value="F:isomerase activity"/>
    <property type="evidence" value="ECO:0007669"/>
    <property type="project" value="UniProtKB-KW"/>
</dbReference>
<dbReference type="InterPro" id="IPR043133">
    <property type="entry name" value="GTP-CH-I_C/QueF"/>
</dbReference>
<evidence type="ECO:0000256" key="7">
    <source>
        <dbReference type="ARBA" id="ARBA00023239"/>
    </source>
</evidence>
<dbReference type="Pfam" id="PF02152">
    <property type="entry name" value="FolB"/>
    <property type="match status" value="1"/>
</dbReference>
<dbReference type="Gene3D" id="3.30.1130.10">
    <property type="match status" value="1"/>
</dbReference>
<evidence type="ECO:0000256" key="6">
    <source>
        <dbReference type="ARBA" id="ARBA00023235"/>
    </source>
</evidence>
<dbReference type="SMART" id="SM00905">
    <property type="entry name" value="FolB"/>
    <property type="match status" value="1"/>
</dbReference>
<proteinExistence type="inferred from homology"/>
<name>A0A382GR28_9ZZZZ</name>
<dbReference type="InterPro" id="IPR006156">
    <property type="entry name" value="Dihydroneopterin_aldolase"/>
</dbReference>
<dbReference type="PANTHER" id="PTHR42844">
    <property type="entry name" value="DIHYDRONEOPTERIN ALDOLASE 1-RELATED"/>
    <property type="match status" value="1"/>
</dbReference>
<comment type="catalytic activity">
    <reaction evidence="1">
        <text>7,8-dihydroneopterin = 6-hydroxymethyl-7,8-dihydropterin + glycolaldehyde</text>
        <dbReference type="Rhea" id="RHEA:10540"/>
        <dbReference type="ChEBI" id="CHEBI:17001"/>
        <dbReference type="ChEBI" id="CHEBI:17071"/>
        <dbReference type="ChEBI" id="CHEBI:44841"/>
        <dbReference type="EC" id="4.1.2.25"/>
    </reaction>
</comment>
<dbReference type="GO" id="GO:0046656">
    <property type="term" value="P:folic acid biosynthetic process"/>
    <property type="evidence" value="ECO:0007669"/>
    <property type="project" value="UniProtKB-KW"/>
</dbReference>
<dbReference type="GO" id="GO:0004150">
    <property type="term" value="F:dihydroneopterin aldolase activity"/>
    <property type="evidence" value="ECO:0007669"/>
    <property type="project" value="UniProtKB-EC"/>
</dbReference>
<dbReference type="FunFam" id="3.30.1130.10:FF:000002">
    <property type="entry name" value="7,8-dihydroneopterin aldolase"/>
    <property type="match status" value="1"/>
</dbReference>
<reference evidence="10" key="1">
    <citation type="submission" date="2018-05" db="EMBL/GenBank/DDBJ databases">
        <authorList>
            <person name="Lanie J.A."/>
            <person name="Ng W.-L."/>
            <person name="Kazmierczak K.M."/>
            <person name="Andrzejewski T.M."/>
            <person name="Davidsen T.M."/>
            <person name="Wayne K.J."/>
            <person name="Tettelin H."/>
            <person name="Glass J.I."/>
            <person name="Rusch D."/>
            <person name="Podicherti R."/>
            <person name="Tsui H.-C.T."/>
            <person name="Winkler M.E."/>
        </authorList>
    </citation>
    <scope>NUCLEOTIDE SEQUENCE</scope>
</reference>
<dbReference type="NCBIfam" id="TIGR00526">
    <property type="entry name" value="folB_dom"/>
    <property type="match status" value="1"/>
</dbReference>
<comment type="pathway">
    <text evidence="2">Cofactor biosynthesis; tetrahydrofolate biosynthesis; 2-amino-4-hydroxy-6-hydroxymethyl-7,8-dihydropteridine diphosphate from 7,8-dihydroneopterin triphosphate: step 3/4.</text>
</comment>
<evidence type="ECO:0000256" key="5">
    <source>
        <dbReference type="ARBA" id="ARBA00022909"/>
    </source>
</evidence>
<dbReference type="GO" id="GO:0005737">
    <property type="term" value="C:cytoplasm"/>
    <property type="evidence" value="ECO:0007669"/>
    <property type="project" value="TreeGrafter"/>
</dbReference>
<gene>
    <name evidence="10" type="ORF">METZ01_LOCUS229887</name>
</gene>
<evidence type="ECO:0000256" key="2">
    <source>
        <dbReference type="ARBA" id="ARBA00005013"/>
    </source>
</evidence>
<evidence type="ECO:0000256" key="8">
    <source>
        <dbReference type="ARBA" id="ARBA00032903"/>
    </source>
</evidence>
<dbReference type="NCBIfam" id="TIGR00525">
    <property type="entry name" value="folB"/>
    <property type="match status" value="1"/>
</dbReference>
<dbReference type="EMBL" id="UINC01056698">
    <property type="protein sequence ID" value="SVB77033.1"/>
    <property type="molecule type" value="Genomic_DNA"/>
</dbReference>
<organism evidence="10">
    <name type="scientific">marine metagenome</name>
    <dbReference type="NCBI Taxonomy" id="408172"/>
    <lineage>
        <taxon>unclassified sequences</taxon>
        <taxon>metagenomes</taxon>
        <taxon>ecological metagenomes</taxon>
    </lineage>
</organism>
<dbReference type="PANTHER" id="PTHR42844:SF1">
    <property type="entry name" value="DIHYDRONEOPTERIN ALDOLASE 1-RELATED"/>
    <property type="match status" value="1"/>
</dbReference>
<accession>A0A382GR28</accession>
<keyword evidence="7" id="KW-0456">Lyase</keyword>
<dbReference type="AlphaFoldDB" id="A0A382GR28"/>
<evidence type="ECO:0000256" key="4">
    <source>
        <dbReference type="ARBA" id="ARBA00013043"/>
    </source>
</evidence>
<keyword evidence="5" id="KW-0289">Folate biosynthesis</keyword>
<protein>
    <recommendedName>
        <fullName evidence="4">dihydroneopterin aldolase</fullName>
        <ecNumber evidence="4">4.1.2.25</ecNumber>
    </recommendedName>
    <alternativeName>
        <fullName evidence="8">7,8-dihydroneopterin aldolase</fullName>
    </alternativeName>
</protein>
<evidence type="ECO:0000256" key="1">
    <source>
        <dbReference type="ARBA" id="ARBA00001353"/>
    </source>
</evidence>
<evidence type="ECO:0000256" key="3">
    <source>
        <dbReference type="ARBA" id="ARBA00005708"/>
    </source>
</evidence>
<dbReference type="SUPFAM" id="SSF55620">
    <property type="entry name" value="Tetrahydrobiopterin biosynthesis enzymes-like"/>
    <property type="match status" value="1"/>
</dbReference>
<keyword evidence="6" id="KW-0413">Isomerase</keyword>
<feature type="domain" description="Dihydroneopterin aldolase/epimerase" evidence="9">
    <location>
        <begin position="4"/>
        <end position="114"/>
    </location>
</feature>
<sequence length="116" mass="13102">MDKVFIKNLEVETVIGIYDWEREVRQLISISLEVNFDLEKAGKTDNIEDSLNYKKISKSVIQLTESSKSKLIENLAHKIADTILTEFPISRIVVTLEKPGALRGSKSVGVTIERPE</sequence>
<dbReference type="CDD" id="cd00534">
    <property type="entry name" value="DHNA_DHNTPE"/>
    <property type="match status" value="1"/>
</dbReference>
<evidence type="ECO:0000313" key="10">
    <source>
        <dbReference type="EMBL" id="SVB77033.1"/>
    </source>
</evidence>